<dbReference type="OrthoDB" id="3629991at2759"/>
<reference evidence="3 5" key="2">
    <citation type="submission" date="2023-09" db="EMBL/GenBank/DDBJ databases">
        <title>Complete-Gapless Cercospora beticola genome.</title>
        <authorList>
            <person name="Wyatt N.A."/>
            <person name="Spanner R.E."/>
            <person name="Bolton M.D."/>
        </authorList>
    </citation>
    <scope>NUCLEOTIDE SEQUENCE [LARGE SCALE GENOMIC DNA]</scope>
    <source>
        <strain evidence="3">Cb09-40</strain>
    </source>
</reference>
<accession>A0A2G5HSY5</accession>
<keyword evidence="5" id="KW-1185">Reference proteome</keyword>
<feature type="region of interest" description="Disordered" evidence="1">
    <location>
        <begin position="23"/>
        <end position="46"/>
    </location>
</feature>
<evidence type="ECO:0000313" key="5">
    <source>
        <dbReference type="Proteomes" id="UP001302367"/>
    </source>
</evidence>
<organism evidence="2 4">
    <name type="scientific">Cercospora beticola</name>
    <name type="common">Sugarbeet leaf spot fungus</name>
    <dbReference type="NCBI Taxonomy" id="122368"/>
    <lineage>
        <taxon>Eukaryota</taxon>
        <taxon>Fungi</taxon>
        <taxon>Dikarya</taxon>
        <taxon>Ascomycota</taxon>
        <taxon>Pezizomycotina</taxon>
        <taxon>Dothideomycetes</taxon>
        <taxon>Dothideomycetidae</taxon>
        <taxon>Mycosphaerellales</taxon>
        <taxon>Mycosphaerellaceae</taxon>
        <taxon>Cercospora</taxon>
    </lineage>
</organism>
<evidence type="ECO:0000313" key="3">
    <source>
        <dbReference type="EMBL" id="WPB07530.1"/>
    </source>
</evidence>
<evidence type="ECO:0000256" key="1">
    <source>
        <dbReference type="SAM" id="MobiDB-lite"/>
    </source>
</evidence>
<feature type="compositionally biased region" description="Basic and acidic residues" evidence="1">
    <location>
        <begin position="23"/>
        <end position="37"/>
    </location>
</feature>
<sequence>MSLNPNSKKGKSEWPTLAEAKAKQEIPKLDEPFEKIDAPTMPGDKLSKIKDKELSEGYTMIDKKGLPRPEELERNGKPFAGAIGSVAAGKGSPGMTADEMVEGFVNVPGDSVEVDEHGKVVKVTKHN</sequence>
<dbReference type="Proteomes" id="UP000230605">
    <property type="component" value="Chromosome 8"/>
</dbReference>
<name>A0A2G5HSY5_CERBT</name>
<evidence type="ECO:0000313" key="4">
    <source>
        <dbReference type="Proteomes" id="UP000230605"/>
    </source>
</evidence>
<protein>
    <submittedName>
        <fullName evidence="2">Uncharacterized protein</fullName>
    </submittedName>
</protein>
<gene>
    <name evidence="2" type="ORF">CB0940_10800</name>
    <name evidence="3" type="ORF">RHO25_012191</name>
</gene>
<dbReference type="EMBL" id="LKMD01000103">
    <property type="protein sequence ID" value="PIA95651.1"/>
    <property type="molecule type" value="Genomic_DNA"/>
</dbReference>
<reference evidence="2 4" key="1">
    <citation type="submission" date="2015-10" db="EMBL/GenBank/DDBJ databases">
        <title>The cercosporin biosynthetic gene cluster was horizontally transferred to several fungal lineages and shown to be expanded in Cercospora beticola based on microsynteny with recipient genomes.</title>
        <authorList>
            <person name="De Jonge R."/>
            <person name="Ebert M.K."/>
            <person name="Suttle J.C."/>
            <person name="Jurick Ii W.M."/>
            <person name="Secor G.A."/>
            <person name="Thomma B.P."/>
            <person name="Van De Peer Y."/>
            <person name="Bolton M.D."/>
        </authorList>
    </citation>
    <scope>NUCLEOTIDE SEQUENCE [LARGE SCALE GENOMIC DNA]</scope>
    <source>
        <strain evidence="2 4">09-40</strain>
    </source>
</reference>
<proteinExistence type="predicted"/>
<dbReference type="EMBL" id="CP134191">
    <property type="protein sequence ID" value="WPB07530.1"/>
    <property type="molecule type" value="Genomic_DNA"/>
</dbReference>
<dbReference type="Proteomes" id="UP001302367">
    <property type="component" value="Chromosome 8"/>
</dbReference>
<evidence type="ECO:0000313" key="2">
    <source>
        <dbReference type="EMBL" id="PIA95651.1"/>
    </source>
</evidence>
<dbReference type="AlphaFoldDB" id="A0A2G5HSY5"/>